<name>A0A0M7AMU3_9HYPH</name>
<keyword evidence="2" id="KW-1133">Transmembrane helix</keyword>
<evidence type="ECO:0000313" key="3">
    <source>
        <dbReference type="EMBL" id="CTQ75742.1"/>
    </source>
</evidence>
<proteinExistence type="predicted"/>
<keyword evidence="2" id="KW-0472">Membrane</keyword>
<sequence>MAKAMPAATEERSRRQGPGAARGPNPASAPDGLGFLIVKNGLFWGSIALSGAVLYGAASIFF</sequence>
<dbReference type="Proteomes" id="UP000053235">
    <property type="component" value="Unassembled WGS sequence"/>
</dbReference>
<keyword evidence="4" id="KW-1185">Reference proteome</keyword>
<evidence type="ECO:0000256" key="1">
    <source>
        <dbReference type="SAM" id="MobiDB-lite"/>
    </source>
</evidence>
<protein>
    <submittedName>
        <fullName evidence="3">Uncharacterized protein</fullName>
    </submittedName>
</protein>
<dbReference type="AlphaFoldDB" id="A0A0M7AMU3"/>
<evidence type="ECO:0000256" key="2">
    <source>
        <dbReference type="SAM" id="Phobius"/>
    </source>
</evidence>
<feature type="transmembrane region" description="Helical" evidence="2">
    <location>
        <begin position="42"/>
        <end position="61"/>
    </location>
</feature>
<reference evidence="4" key="1">
    <citation type="submission" date="2015-07" db="EMBL/GenBank/DDBJ databases">
        <authorList>
            <person name="Rodrigo-Torres Lidia"/>
            <person name="Arahal R.David."/>
        </authorList>
    </citation>
    <scope>NUCLEOTIDE SEQUENCE [LARGE SCALE GENOMIC DNA]</scope>
    <source>
        <strain evidence="4">CECT 5112</strain>
    </source>
</reference>
<dbReference type="EMBL" id="CXWD01000023">
    <property type="protein sequence ID" value="CTQ75742.1"/>
    <property type="molecule type" value="Genomic_DNA"/>
</dbReference>
<organism evidence="3 4">
    <name type="scientific">Roseibium alexandrii</name>
    <dbReference type="NCBI Taxonomy" id="388408"/>
    <lineage>
        <taxon>Bacteria</taxon>
        <taxon>Pseudomonadati</taxon>
        <taxon>Pseudomonadota</taxon>
        <taxon>Alphaproteobacteria</taxon>
        <taxon>Hyphomicrobiales</taxon>
        <taxon>Stappiaceae</taxon>
        <taxon>Roseibium</taxon>
    </lineage>
</organism>
<keyword evidence="2" id="KW-0812">Transmembrane</keyword>
<accession>A0A0M7AMU3</accession>
<feature type="region of interest" description="Disordered" evidence="1">
    <location>
        <begin position="1"/>
        <end position="26"/>
    </location>
</feature>
<gene>
    <name evidence="3" type="ORF">LAX5112_04342</name>
</gene>
<evidence type="ECO:0000313" key="4">
    <source>
        <dbReference type="Proteomes" id="UP000053235"/>
    </source>
</evidence>